<proteinExistence type="inferred from homology"/>
<evidence type="ECO:0000256" key="7">
    <source>
        <dbReference type="ARBA" id="ARBA00023136"/>
    </source>
</evidence>
<evidence type="ECO:0000256" key="1">
    <source>
        <dbReference type="ARBA" id="ARBA00004141"/>
    </source>
</evidence>
<comment type="similarity">
    <text evidence="2">Belongs to the TrkH potassium transport family. HKT (TC 2.A.38.3) subfamily.</text>
</comment>
<dbReference type="InterPro" id="IPR003445">
    <property type="entry name" value="Cat_transpt"/>
</dbReference>
<evidence type="ECO:0000256" key="2">
    <source>
        <dbReference type="ARBA" id="ARBA00010864"/>
    </source>
</evidence>
<keyword evidence="10" id="KW-1185">Reference proteome</keyword>
<feature type="transmembrane region" description="Helical" evidence="8">
    <location>
        <begin position="230"/>
        <end position="252"/>
    </location>
</feature>
<dbReference type="AlphaFoldDB" id="A0AAV5IEL0"/>
<reference evidence="9 10" key="1">
    <citation type="journal article" date="2021" name="Commun. Biol.">
        <title>The genome of Shorea leprosula (Dipterocarpaceae) highlights the ecological relevance of drought in aseasonal tropical rainforests.</title>
        <authorList>
            <person name="Ng K.K.S."/>
            <person name="Kobayashi M.J."/>
            <person name="Fawcett J.A."/>
            <person name="Hatakeyama M."/>
            <person name="Paape T."/>
            <person name="Ng C.H."/>
            <person name="Ang C.C."/>
            <person name="Tnah L.H."/>
            <person name="Lee C.T."/>
            <person name="Nishiyama T."/>
            <person name="Sese J."/>
            <person name="O'Brien M.J."/>
            <person name="Copetti D."/>
            <person name="Mohd Noor M.I."/>
            <person name="Ong R.C."/>
            <person name="Putra M."/>
            <person name="Sireger I.Z."/>
            <person name="Indrioko S."/>
            <person name="Kosugi Y."/>
            <person name="Izuno A."/>
            <person name="Isagi Y."/>
            <person name="Lee S.L."/>
            <person name="Shimizu K.K."/>
        </authorList>
    </citation>
    <scope>NUCLEOTIDE SEQUENCE [LARGE SCALE GENOMIC DNA]</scope>
    <source>
        <strain evidence="9">214</strain>
    </source>
</reference>
<name>A0AAV5IEL0_9ROSI</name>
<dbReference type="GO" id="GO:0030001">
    <property type="term" value="P:metal ion transport"/>
    <property type="evidence" value="ECO:0007669"/>
    <property type="project" value="UniProtKB-ARBA"/>
</dbReference>
<comment type="subcellular location">
    <subcellularLocation>
        <location evidence="1">Membrane</location>
        <topology evidence="1">Multi-pass membrane protein</topology>
    </subcellularLocation>
</comment>
<evidence type="ECO:0000256" key="5">
    <source>
        <dbReference type="ARBA" id="ARBA00022989"/>
    </source>
</evidence>
<evidence type="ECO:0000256" key="3">
    <source>
        <dbReference type="ARBA" id="ARBA00022448"/>
    </source>
</evidence>
<feature type="transmembrane region" description="Helical" evidence="8">
    <location>
        <begin position="288"/>
        <end position="309"/>
    </location>
</feature>
<dbReference type="InterPro" id="IPR051143">
    <property type="entry name" value="TrkH_K-transport"/>
</dbReference>
<sequence>MSTVEMEVFSNPQLIVMTILMFIGGEVFTSMVGLFLRNSEPNQPQKAEHKIGSEYPNPEVNVVHKLELGLTTIAESNRLESEESIPDKSQLMYNSVRLLGFVVLGYLLTANVMGTALVWIYISFVSSAKHVLKNKGLNLFTFAIFTTISTFSNCGFVPTNENMIVFKKNSLLLSILISQILLGNTLFPSCLRFSIWVLGKFFKRVESKFILRNTGEIGYLHLLPSQHSKYLVGTVLGFILVQFALFCGMEWYSDALSGLNSTEKIIGVLFQCVNARHAGETIVDLSTIASAILVLFVIMMLVLLSLPYFHFI</sequence>
<dbReference type="Proteomes" id="UP001054252">
    <property type="component" value="Unassembled WGS sequence"/>
</dbReference>
<feature type="transmembrane region" description="Helical" evidence="8">
    <location>
        <begin position="98"/>
        <end position="122"/>
    </location>
</feature>
<feature type="transmembrane region" description="Helical" evidence="8">
    <location>
        <begin position="14"/>
        <end position="36"/>
    </location>
</feature>
<dbReference type="PANTHER" id="PTHR31064">
    <property type="entry name" value="POTASSIUM TRANSPORT PROTEIN DDB_G0292412-RELATED"/>
    <property type="match status" value="1"/>
</dbReference>
<keyword evidence="3" id="KW-0813">Transport</keyword>
<dbReference type="GO" id="GO:0008324">
    <property type="term" value="F:monoatomic cation transmembrane transporter activity"/>
    <property type="evidence" value="ECO:0007669"/>
    <property type="project" value="InterPro"/>
</dbReference>
<protein>
    <submittedName>
        <fullName evidence="9">Uncharacterized protein</fullName>
    </submittedName>
</protein>
<accession>A0AAV5IEL0</accession>
<dbReference type="PANTHER" id="PTHR31064:SF38">
    <property type="entry name" value="CATION TRANSPORTER HKT1_4-RELATED"/>
    <property type="match status" value="1"/>
</dbReference>
<evidence type="ECO:0000256" key="8">
    <source>
        <dbReference type="SAM" id="Phobius"/>
    </source>
</evidence>
<dbReference type="Pfam" id="PF02386">
    <property type="entry name" value="TrkH"/>
    <property type="match status" value="1"/>
</dbReference>
<comment type="caution">
    <text evidence="9">The sequence shown here is derived from an EMBL/GenBank/DDBJ whole genome shotgun (WGS) entry which is preliminary data.</text>
</comment>
<evidence type="ECO:0000313" key="10">
    <source>
        <dbReference type="Proteomes" id="UP001054252"/>
    </source>
</evidence>
<dbReference type="GO" id="GO:0005886">
    <property type="term" value="C:plasma membrane"/>
    <property type="evidence" value="ECO:0007669"/>
    <property type="project" value="TreeGrafter"/>
</dbReference>
<organism evidence="9 10">
    <name type="scientific">Rubroshorea leprosula</name>
    <dbReference type="NCBI Taxonomy" id="152421"/>
    <lineage>
        <taxon>Eukaryota</taxon>
        <taxon>Viridiplantae</taxon>
        <taxon>Streptophyta</taxon>
        <taxon>Embryophyta</taxon>
        <taxon>Tracheophyta</taxon>
        <taxon>Spermatophyta</taxon>
        <taxon>Magnoliopsida</taxon>
        <taxon>eudicotyledons</taxon>
        <taxon>Gunneridae</taxon>
        <taxon>Pentapetalae</taxon>
        <taxon>rosids</taxon>
        <taxon>malvids</taxon>
        <taxon>Malvales</taxon>
        <taxon>Dipterocarpaceae</taxon>
        <taxon>Rubroshorea</taxon>
    </lineage>
</organism>
<evidence type="ECO:0000256" key="6">
    <source>
        <dbReference type="ARBA" id="ARBA00023065"/>
    </source>
</evidence>
<evidence type="ECO:0000256" key="4">
    <source>
        <dbReference type="ARBA" id="ARBA00022692"/>
    </source>
</evidence>
<keyword evidence="6" id="KW-0406">Ion transport</keyword>
<dbReference type="EMBL" id="BPVZ01000015">
    <property type="protein sequence ID" value="GKV00362.1"/>
    <property type="molecule type" value="Genomic_DNA"/>
</dbReference>
<keyword evidence="7 8" id="KW-0472">Membrane</keyword>
<evidence type="ECO:0000313" key="9">
    <source>
        <dbReference type="EMBL" id="GKV00362.1"/>
    </source>
</evidence>
<keyword evidence="4 8" id="KW-0812">Transmembrane</keyword>
<keyword evidence="5 8" id="KW-1133">Transmembrane helix</keyword>
<gene>
    <name evidence="9" type="ORF">SLEP1_g13057</name>
</gene>